<sequence length="414" mass="47654">MRKIAFLLWSPDISGGTNVIFEHATRMRKNGDDITIITEDKPNDKRLKWFPGAEKMTWMDYSEAADKQFDLVIATWWRTVFYLHKINAKKYAFFVQSIESRFYPEDEVTLRTLVDLTYSLQVNFITEATWIKEYLKEHFDQDALLVRNGISKEYFNDGIKPKVPRAPEKLRVLVEGPLNVSFKNTELAVELCRQSRADEVWFVTSTEIGAYPNVDRLFSRVSISEIGSIYASCDVLVKLSTVEGMFGPPLEIYHTGGTSISYDVTGYDEYIEHNVNGLVSISRQNQEIIEFINRLKDNPNELAQLKANALATAEKWPDWESSSKEFAAACEQLIASGVITSVTLLKAQTERFWLFYEESLRQVPLSGQVGIPSLNRYAHFRQRVINKLHRDYPAIFSVLRKIKWTVKSYLPGAR</sequence>
<dbReference type="Proteomes" id="UP000050489">
    <property type="component" value="Unassembled WGS sequence"/>
</dbReference>
<protein>
    <recommendedName>
        <fullName evidence="2">Glycosyl transferase family 1 domain-containing protein</fullName>
    </recommendedName>
</protein>
<dbReference type="Gene3D" id="3.40.50.2000">
    <property type="entry name" value="Glycogen Phosphorylase B"/>
    <property type="match status" value="1"/>
</dbReference>
<dbReference type="GO" id="GO:0009103">
    <property type="term" value="P:lipopolysaccharide biosynthetic process"/>
    <property type="evidence" value="ECO:0007669"/>
    <property type="project" value="TreeGrafter"/>
</dbReference>
<dbReference type="InterPro" id="IPR001296">
    <property type="entry name" value="Glyco_trans_1"/>
</dbReference>
<dbReference type="RefSeq" id="WP_055316598.1">
    <property type="nucleotide sequence ID" value="NZ_CADDTT010000010.1"/>
</dbReference>
<dbReference type="Pfam" id="PF00534">
    <property type="entry name" value="Glycos_transf_1"/>
    <property type="match status" value="1"/>
</dbReference>
<keyword evidence="1" id="KW-0808">Transferase</keyword>
<dbReference type="EMBL" id="LJEX02000105">
    <property type="protein sequence ID" value="OCO83254.1"/>
    <property type="molecule type" value="Genomic_DNA"/>
</dbReference>
<dbReference type="Gene3D" id="3.40.50.11090">
    <property type="match status" value="1"/>
</dbReference>
<feature type="domain" description="Glycosyl transferase family 1" evidence="2">
    <location>
        <begin position="219"/>
        <end position="309"/>
    </location>
</feature>
<reference evidence="4" key="1">
    <citation type="submission" date="2016-04" db="EMBL/GenBank/DDBJ databases">
        <authorList>
            <person name="Osei Sekyere J."/>
            <person name="Sivertsen A."/>
            <person name="Pedersen A.T."/>
            <person name="Sundsfjord A."/>
        </authorList>
    </citation>
    <scope>NUCLEOTIDE SEQUENCE [LARGE SCALE GENOMIC DNA]</scope>
    <source>
        <strain evidence="4">945174350</strain>
    </source>
</reference>
<comment type="caution">
    <text evidence="3">The sequence shown here is derived from an EMBL/GenBank/DDBJ whole genome shotgun (WGS) entry which is preliminary data.</text>
</comment>
<dbReference type="CDD" id="cd03801">
    <property type="entry name" value="GT4_PimA-like"/>
    <property type="match status" value="1"/>
</dbReference>
<accession>A0A2F0PGN1</accession>
<organism evidence="3 4">
    <name type="scientific">Serratia marcescens</name>
    <dbReference type="NCBI Taxonomy" id="615"/>
    <lineage>
        <taxon>Bacteria</taxon>
        <taxon>Pseudomonadati</taxon>
        <taxon>Pseudomonadota</taxon>
        <taxon>Gammaproteobacteria</taxon>
        <taxon>Enterobacterales</taxon>
        <taxon>Yersiniaceae</taxon>
        <taxon>Serratia</taxon>
    </lineage>
</organism>
<dbReference type="GO" id="GO:0016757">
    <property type="term" value="F:glycosyltransferase activity"/>
    <property type="evidence" value="ECO:0007669"/>
    <property type="project" value="InterPro"/>
</dbReference>
<dbReference type="PANTHER" id="PTHR46401">
    <property type="entry name" value="GLYCOSYLTRANSFERASE WBBK-RELATED"/>
    <property type="match status" value="1"/>
</dbReference>
<dbReference type="SUPFAM" id="SSF53756">
    <property type="entry name" value="UDP-Glycosyltransferase/glycogen phosphorylase"/>
    <property type="match status" value="1"/>
</dbReference>
<evidence type="ECO:0000313" key="4">
    <source>
        <dbReference type="Proteomes" id="UP000050489"/>
    </source>
</evidence>
<dbReference type="PANTHER" id="PTHR46401:SF2">
    <property type="entry name" value="GLYCOSYLTRANSFERASE WBBK-RELATED"/>
    <property type="match status" value="1"/>
</dbReference>
<evidence type="ECO:0000313" key="3">
    <source>
        <dbReference type="EMBL" id="OCO83254.1"/>
    </source>
</evidence>
<evidence type="ECO:0000259" key="2">
    <source>
        <dbReference type="Pfam" id="PF00534"/>
    </source>
</evidence>
<gene>
    <name evidence="3" type="ORF">AN695_0219300</name>
</gene>
<proteinExistence type="predicted"/>
<dbReference type="AlphaFoldDB" id="A0A2F0PGN1"/>
<evidence type="ECO:0000256" key="1">
    <source>
        <dbReference type="ARBA" id="ARBA00022679"/>
    </source>
</evidence>
<name>A0A2F0PGN1_SERMA</name>